<dbReference type="RefSeq" id="WP_354196450.1">
    <property type="nucleotide sequence ID" value="NZ_JBEPLW010000006.1"/>
</dbReference>
<sequence>MNEDRNLKPNYNDSGYDKDYYAGQPGATQAGGQGSDHYDPQHSGTYDMYSPNQYDYSYRDNYSDSFYRNDRGSEDEGGGGFLTGAIIGGLIGAAAALLLAPKSGKELRGDVSTQAVNLKEKGIELSSVAKDKTADMTKTAKEKTSDLGKSIQDQAGQMVDKVKSMKKGQNAPMDDGTASSEGEEPIEFIDTVAEKVQDAIDTGKDKVSSAAEAMKDAVDEKKGQAKDMAKDASSGKSGDKSGQNPELKNQKSGNSEYGYDNSENKGDNKVMAMNHISKIDNDKKDNKNT</sequence>
<feature type="compositionally biased region" description="Basic and acidic residues" evidence="1">
    <location>
        <begin position="133"/>
        <end position="146"/>
    </location>
</feature>
<accession>A0ABV2GBB9</accession>
<keyword evidence="2" id="KW-0812">Transmembrane</keyword>
<feature type="compositionally biased region" description="Basic and acidic residues" evidence="1">
    <location>
        <begin position="277"/>
        <end position="289"/>
    </location>
</feature>
<dbReference type="InterPro" id="IPR024623">
    <property type="entry name" value="YtxH"/>
</dbReference>
<proteinExistence type="predicted"/>
<keyword evidence="4" id="KW-1185">Reference proteome</keyword>
<protein>
    <submittedName>
        <fullName evidence="3">Gas vesicle protein</fullName>
    </submittedName>
</protein>
<name>A0ABV2GBB9_9BACL</name>
<feature type="region of interest" description="Disordered" evidence="1">
    <location>
        <begin position="200"/>
        <end position="289"/>
    </location>
</feature>
<dbReference type="PANTHER" id="PTHR35792:SF1">
    <property type="entry name" value="SLL0268 PROTEIN"/>
    <property type="match status" value="1"/>
</dbReference>
<dbReference type="PANTHER" id="PTHR35792">
    <property type="entry name" value="GENERAL STRESS PROTEIN"/>
    <property type="match status" value="1"/>
</dbReference>
<organism evidence="3 4">
    <name type="scientific">Bhargavaea ullalensis</name>
    <dbReference type="NCBI Taxonomy" id="1265685"/>
    <lineage>
        <taxon>Bacteria</taxon>
        <taxon>Bacillati</taxon>
        <taxon>Bacillota</taxon>
        <taxon>Bacilli</taxon>
        <taxon>Bacillales</taxon>
        <taxon>Caryophanaceae</taxon>
        <taxon>Bhargavaea</taxon>
    </lineage>
</organism>
<keyword evidence="2" id="KW-0472">Membrane</keyword>
<dbReference type="EMBL" id="JBEPLW010000006">
    <property type="protein sequence ID" value="MET3575362.1"/>
    <property type="molecule type" value="Genomic_DNA"/>
</dbReference>
<feature type="compositionally biased region" description="Low complexity" evidence="1">
    <location>
        <begin position="231"/>
        <end position="242"/>
    </location>
</feature>
<feature type="transmembrane region" description="Helical" evidence="2">
    <location>
        <begin position="81"/>
        <end position="100"/>
    </location>
</feature>
<gene>
    <name evidence="3" type="ORF">ABID49_001247</name>
</gene>
<feature type="region of interest" description="Disordered" evidence="1">
    <location>
        <begin position="1"/>
        <end position="51"/>
    </location>
</feature>
<dbReference type="Proteomes" id="UP001549099">
    <property type="component" value="Unassembled WGS sequence"/>
</dbReference>
<evidence type="ECO:0000313" key="3">
    <source>
        <dbReference type="EMBL" id="MET3575362.1"/>
    </source>
</evidence>
<dbReference type="InterPro" id="IPR052928">
    <property type="entry name" value="Desiccation-related_membrane"/>
</dbReference>
<feature type="compositionally biased region" description="Polar residues" evidence="1">
    <location>
        <begin position="243"/>
        <end position="255"/>
    </location>
</feature>
<comment type="caution">
    <text evidence="3">The sequence shown here is derived from an EMBL/GenBank/DDBJ whole genome shotgun (WGS) entry which is preliminary data.</text>
</comment>
<evidence type="ECO:0000256" key="1">
    <source>
        <dbReference type="SAM" id="MobiDB-lite"/>
    </source>
</evidence>
<dbReference type="Pfam" id="PF12732">
    <property type="entry name" value="YtxH"/>
    <property type="match status" value="1"/>
</dbReference>
<feature type="region of interest" description="Disordered" evidence="1">
    <location>
        <begin position="133"/>
        <end position="188"/>
    </location>
</feature>
<keyword evidence="2" id="KW-1133">Transmembrane helix</keyword>
<reference evidence="3 4" key="1">
    <citation type="submission" date="2024-06" db="EMBL/GenBank/DDBJ databases">
        <title>Genomic Encyclopedia of Type Strains, Phase IV (KMG-IV): sequencing the most valuable type-strain genomes for metagenomic binning, comparative biology and taxonomic classification.</title>
        <authorList>
            <person name="Goeker M."/>
        </authorList>
    </citation>
    <scope>NUCLEOTIDE SEQUENCE [LARGE SCALE GENOMIC DNA]</scope>
    <source>
        <strain evidence="3 4">DSM 26128</strain>
    </source>
</reference>
<evidence type="ECO:0000256" key="2">
    <source>
        <dbReference type="SAM" id="Phobius"/>
    </source>
</evidence>
<feature type="compositionally biased region" description="Basic and acidic residues" evidence="1">
    <location>
        <begin position="200"/>
        <end position="230"/>
    </location>
</feature>
<evidence type="ECO:0000313" key="4">
    <source>
        <dbReference type="Proteomes" id="UP001549099"/>
    </source>
</evidence>